<dbReference type="Proteomes" id="UP000031952">
    <property type="component" value="Unassembled WGS sequence"/>
</dbReference>
<feature type="chain" id="PRO_5002154375" evidence="1">
    <location>
        <begin position="21"/>
        <end position="660"/>
    </location>
</feature>
<organism evidence="2 3">
    <name type="scientific">Rickettsia asembonensis</name>
    <dbReference type="NCBI Taxonomy" id="1068590"/>
    <lineage>
        <taxon>Bacteria</taxon>
        <taxon>Pseudomonadati</taxon>
        <taxon>Pseudomonadota</taxon>
        <taxon>Alphaproteobacteria</taxon>
        <taxon>Rickettsiales</taxon>
        <taxon>Rickettsiaceae</taxon>
        <taxon>Rickettsieae</taxon>
        <taxon>Rickettsia</taxon>
        <taxon>spotted fever group</taxon>
    </lineage>
</organism>
<evidence type="ECO:0000313" key="3">
    <source>
        <dbReference type="Proteomes" id="UP000031952"/>
    </source>
</evidence>
<comment type="caution">
    <text evidence="2">The sequence shown here is derived from an EMBL/GenBank/DDBJ whole genome shotgun (WGS) entry which is preliminary data.</text>
</comment>
<accession>A0A0C2QXE9</accession>
<sequence>MLKKLIGAVYLLTTSSLSIATGISTMTGNALLSDTATNWDPAFVDGNTVVVGADNIELVTNVSKTIGAIRLDHTLSMLGYYSNSTASPTIGSIAGKSKLKRLKTAGPLKGQIWTFTGTAGVDNNPPANDYSGVSNIHFTYTSILNINAPVTINSTFSSNIYRGSTININDNVILTHNSIASINNTFNIAASKSLTLSGSGMTLTSVFDFSDSGKLILSGDNTIFNPSLISNASSAVLNVDNNVTTSMPSVLTINTINIADGKSLTIDAVNSDIDLLDDNASINFSGSNATLVLTNSGASDRTFTAYNTVTGDVLFSSDGSLVADKGVAGSITTSADNIGTITIDDGNVGVVGATDKKLKQVNLNQDTAASVGQLYAGNVDIGGIGPITATDLLTSELSFSSNGTLISDGGITGNVDFAGNEGVLQLADGKTITGDIDSSGTSAGTLEFLGVGTVNGSIGATNALTTLKFTGAGDNTIPAANAKTIEVANAAASVTASALLTGDVLFSQAGTLATQKGIIGNVTFNDAGTLVTAGISGNIDCQSQAATINFSGDKAYILKSPIQNAENATLDVNLPKLTTIDLEVGSINISDNKILAIDLASGNKTLLAPGGNGIKFLGANSTFQIENTSSNDARVASFAANLAGDTGGGGYYCLAVVLKG</sequence>
<name>A0A0C2QXE9_9RICK</name>
<dbReference type="EMBL" id="JWSW01000056">
    <property type="protein sequence ID" value="KIJ88489.1"/>
    <property type="molecule type" value="Genomic_DNA"/>
</dbReference>
<evidence type="ECO:0000313" key="2">
    <source>
        <dbReference type="EMBL" id="KIJ88489.1"/>
    </source>
</evidence>
<reference evidence="2 3" key="1">
    <citation type="submission" date="2014-12" db="EMBL/GenBank/DDBJ databases">
        <title>Whole genome sequence of Candidatus Rickettsia asemboensis strain NMRCii isolated from cat fleas in west Kenya.</title>
        <authorList>
            <person name="Jima D."/>
            <person name="Luce-Fedrow A."/>
            <person name="Yang Y."/>
            <person name="Maina A.N."/>
            <person name="Snesrud E.C."/>
            <person name="Jarman R.G."/>
            <person name="Richards A.L."/>
            <person name="Hang J."/>
        </authorList>
    </citation>
    <scope>NUCLEOTIDE SEQUENCE [LARGE SCALE GENOMIC DNA]</scope>
    <source>
        <strain evidence="2 3">NMRCii</strain>
    </source>
</reference>
<dbReference type="RefSeq" id="WP_041079171.1">
    <property type="nucleotide sequence ID" value="NZ_JWSW01000056.1"/>
</dbReference>
<evidence type="ECO:0000256" key="1">
    <source>
        <dbReference type="SAM" id="SignalP"/>
    </source>
</evidence>
<feature type="signal peptide" evidence="1">
    <location>
        <begin position="1"/>
        <end position="20"/>
    </location>
</feature>
<dbReference type="AlphaFoldDB" id="A0A0C2QXE9"/>
<gene>
    <name evidence="2" type="ORF">SB78_05445</name>
</gene>
<keyword evidence="1" id="KW-0732">Signal</keyword>
<keyword evidence="3" id="KW-1185">Reference proteome</keyword>
<proteinExistence type="predicted"/>
<protein>
    <submittedName>
        <fullName evidence="2">Uncharacterized protein</fullName>
    </submittedName>
</protein>